<reference evidence="2 3" key="1">
    <citation type="journal article" date="2011" name="J. Bacteriol.">
        <title>Complete genome sequence of the hemotrophic Mycoplasma suis strain KI3806.</title>
        <authorList>
            <person name="Oehlerking J."/>
            <person name="Kube M."/>
            <person name="Felder K.M."/>
            <person name="Matter D."/>
            <person name="Wittenbrink M.M."/>
            <person name="Schwarzenbach S."/>
            <person name="Kramer M.M."/>
            <person name="Hoelzle K."/>
            <person name="Hoelzle L.E."/>
        </authorList>
    </citation>
    <scope>NUCLEOTIDE SEQUENCE [LARGE SCALE GENOMIC DNA]</scope>
    <source>
        <strain evidence="3">KI_3806</strain>
    </source>
</reference>
<sequence>MRVPLTGLLKGLPLLALFSVPVAGMYLLEPSHSKLKIQNPGNNQKTRVYLFSDDLKVSQEDNGSVKFSLVNQQQSTGDNQTQTHDKKKLILMVDLDLRDLNRQDLHKFCIPKNGELGKPETQQTSVQRNEVQSSGNSKRDECNDWKHLESSFWWGNNPKTELMDFLIKEFSKFLQVEHAYNVLSLENSEIEFKEKGKDQKEKDSKKTWEIKKDCELTSSGNKNVLKDLFLNSIEGKGKCSLFPKSLRVKLNLKKDANQNSDSGTTQNQNIEVNSDFLYKRGELQGRIDYSYLIDLFPSEITSNELQQNTKVIKRPSKTFTVKTGNKYSLSPLTEEDKKKDKNLTFLNKNYYSLEFHKLELKNFPDRKPEQSGVTNSQEGSSTSR</sequence>
<feature type="compositionally biased region" description="Polar residues" evidence="1">
    <location>
        <begin position="120"/>
        <end position="136"/>
    </location>
</feature>
<dbReference type="KEGG" id="msk:MSUIS_04620"/>
<dbReference type="RefSeq" id="WP_013609158.1">
    <property type="nucleotide sequence ID" value="NC_015153.1"/>
</dbReference>
<dbReference type="EMBL" id="FQ790233">
    <property type="protein sequence ID" value="CBZ40555.1"/>
    <property type="molecule type" value="Genomic_DNA"/>
</dbReference>
<evidence type="ECO:0000313" key="3">
    <source>
        <dbReference type="Proteomes" id="UP000008645"/>
    </source>
</evidence>
<dbReference type="HOGENOM" id="CLU_719282_0_0_14"/>
<feature type="compositionally biased region" description="Polar residues" evidence="1">
    <location>
        <begin position="371"/>
        <end position="384"/>
    </location>
</feature>
<feature type="region of interest" description="Disordered" evidence="1">
    <location>
        <begin position="111"/>
        <end position="142"/>
    </location>
</feature>
<gene>
    <name evidence="2" type="ORF">MSUIS_04620</name>
</gene>
<dbReference type="AlphaFoldDB" id="F0V1M4"/>
<organism evidence="2 3">
    <name type="scientific">Mycoplasma suis (strain KI_3806)</name>
    <dbReference type="NCBI Taxonomy" id="708248"/>
    <lineage>
        <taxon>Bacteria</taxon>
        <taxon>Bacillati</taxon>
        <taxon>Mycoplasmatota</taxon>
        <taxon>Mollicutes</taxon>
        <taxon>Mycoplasmataceae</taxon>
        <taxon>Mycoplasma</taxon>
    </lineage>
</organism>
<evidence type="ECO:0000313" key="2">
    <source>
        <dbReference type="EMBL" id="CBZ40555.1"/>
    </source>
</evidence>
<feature type="region of interest" description="Disordered" evidence="1">
    <location>
        <begin position="362"/>
        <end position="384"/>
    </location>
</feature>
<name>F0V1M4_MYCS3</name>
<accession>F0V1M4</accession>
<evidence type="ECO:0000256" key="1">
    <source>
        <dbReference type="SAM" id="MobiDB-lite"/>
    </source>
</evidence>
<dbReference type="Proteomes" id="UP000008645">
    <property type="component" value="Chromosome"/>
</dbReference>
<proteinExistence type="predicted"/>
<protein>
    <submittedName>
        <fullName evidence="2">Uncharacterized protein</fullName>
    </submittedName>
</protein>